<evidence type="ECO:0000256" key="8">
    <source>
        <dbReference type="SAM" id="Phobius"/>
    </source>
</evidence>
<feature type="transmembrane region" description="Helical" evidence="8">
    <location>
        <begin position="54"/>
        <end position="77"/>
    </location>
</feature>
<protein>
    <submittedName>
        <fullName evidence="9">Purine permease</fullName>
    </submittedName>
</protein>
<dbReference type="NCBIfam" id="NF037981">
    <property type="entry name" value="NCS2_1"/>
    <property type="match status" value="1"/>
</dbReference>
<dbReference type="InterPro" id="IPR006043">
    <property type="entry name" value="NCS2"/>
</dbReference>
<sequence>MKTKSSIDVNAVFNEKLPLVKLLPLGLQHLLTMVGSFMVPVIVGSSIGLDAKTIAYLVSAILLSSGLAILIQVFGIGKGIGSRLPFVMGSSFITLGPMIIIGKQYGLPTLFGSIIASGIIIVLLSFFFDKILLLFPKVVTGTFITIMGITLAPTAFKDFAGGEGTPGYGSPINIIIGLIVLLTIVLLHKYGKGIIKTLSMLLGVAIGTVIAGFMGMINTSPVSSANWVQVITPFHFGVPVFKVSAIITMTIFCIINLIQCFGSFSVLDEACETESSEKTIVSGLRGQAITQVLSGLFNSVPHAFLNENIGVMALSGVKSRYVSITTGCSLVILSFLPKFAAAITIIPACVRGGAMLAIFGMVTAAGISILSKVDFHKTHATLIIGTSMSVGVGSNFQPDVFAHMPAMLQMLLSNGLFSASIIAIVLNLCLNFQTMFKLPRLQSEEQELIRESP</sequence>
<dbReference type="PANTHER" id="PTHR42810:SF4">
    <property type="entry name" value="URIC ACID TRANSPORTER UACT"/>
    <property type="match status" value="1"/>
</dbReference>
<feature type="transmembrane region" description="Helical" evidence="8">
    <location>
        <begin position="352"/>
        <end position="371"/>
    </location>
</feature>
<keyword evidence="7 8" id="KW-0472">Membrane</keyword>
<feature type="transmembrane region" description="Helical" evidence="8">
    <location>
        <begin position="134"/>
        <end position="156"/>
    </location>
</feature>
<dbReference type="NCBIfam" id="TIGR00801">
    <property type="entry name" value="ncs2"/>
    <property type="match status" value="1"/>
</dbReference>
<dbReference type="PANTHER" id="PTHR42810">
    <property type="entry name" value="PURINE PERMEASE C1399.01C-RELATED"/>
    <property type="match status" value="1"/>
</dbReference>
<dbReference type="RefSeq" id="WP_133332701.1">
    <property type="nucleotide sequence ID" value="NZ_SMYO01000001.1"/>
</dbReference>
<feature type="transmembrane region" description="Helical" evidence="8">
    <location>
        <begin position="30"/>
        <end position="48"/>
    </location>
</feature>
<comment type="caution">
    <text evidence="9">The sequence shown here is derived from an EMBL/GenBank/DDBJ whole genome shotgun (WGS) entry which is preliminary data.</text>
</comment>
<name>A0A4R5W0M4_9BACI</name>
<dbReference type="GO" id="GO:0042907">
    <property type="term" value="F:xanthine transmembrane transporter activity"/>
    <property type="evidence" value="ECO:0007669"/>
    <property type="project" value="TreeGrafter"/>
</dbReference>
<feature type="transmembrane region" description="Helical" evidence="8">
    <location>
        <begin position="107"/>
        <end position="127"/>
    </location>
</feature>
<reference evidence="9 10" key="1">
    <citation type="submission" date="2019-03" db="EMBL/GenBank/DDBJ databases">
        <title>Bacillus niacini sp. nov. a Nicotinate-Metabolizing Mesophile Isolated from Soil.</title>
        <authorList>
            <person name="Zhang G."/>
        </authorList>
    </citation>
    <scope>NUCLEOTIDE SEQUENCE [LARGE SCALE GENOMIC DNA]</scope>
    <source>
        <strain evidence="9 10">WN066</strain>
    </source>
</reference>
<dbReference type="EMBL" id="SMYO01000001">
    <property type="protein sequence ID" value="TDK65122.1"/>
    <property type="molecule type" value="Genomic_DNA"/>
</dbReference>
<evidence type="ECO:0000256" key="6">
    <source>
        <dbReference type="ARBA" id="ARBA00022989"/>
    </source>
</evidence>
<comment type="similarity">
    <text evidence="2">Belongs to the nucleobase:cation symporter-2 (NCS2) (TC 2.A.40) family.</text>
</comment>
<dbReference type="AlphaFoldDB" id="A0A4R5W0M4"/>
<proteinExistence type="inferred from homology"/>
<feature type="transmembrane region" description="Helical" evidence="8">
    <location>
        <begin position="168"/>
        <end position="187"/>
    </location>
</feature>
<evidence type="ECO:0000256" key="4">
    <source>
        <dbReference type="ARBA" id="ARBA00022475"/>
    </source>
</evidence>
<accession>A0A4R5W0M4</accession>
<evidence type="ECO:0000313" key="10">
    <source>
        <dbReference type="Proteomes" id="UP000295132"/>
    </source>
</evidence>
<evidence type="ECO:0000256" key="3">
    <source>
        <dbReference type="ARBA" id="ARBA00022448"/>
    </source>
</evidence>
<dbReference type="Pfam" id="PF00860">
    <property type="entry name" value="Xan_ur_permease"/>
    <property type="match status" value="1"/>
</dbReference>
<dbReference type="Proteomes" id="UP000295132">
    <property type="component" value="Unassembled WGS sequence"/>
</dbReference>
<comment type="subcellular location">
    <subcellularLocation>
        <location evidence="1">Cell membrane</location>
        <topology evidence="1">Multi-pass membrane protein</topology>
    </subcellularLocation>
</comment>
<organism evidence="9 10">
    <name type="scientific">Bacillus salipaludis</name>
    <dbReference type="NCBI Taxonomy" id="2547811"/>
    <lineage>
        <taxon>Bacteria</taxon>
        <taxon>Bacillati</taxon>
        <taxon>Bacillota</taxon>
        <taxon>Bacilli</taxon>
        <taxon>Bacillales</taxon>
        <taxon>Bacillaceae</taxon>
        <taxon>Bacillus</taxon>
    </lineage>
</organism>
<evidence type="ECO:0000256" key="7">
    <source>
        <dbReference type="ARBA" id="ARBA00023136"/>
    </source>
</evidence>
<keyword evidence="5 8" id="KW-0812">Transmembrane</keyword>
<keyword evidence="6 8" id="KW-1133">Transmembrane helix</keyword>
<evidence type="ECO:0000256" key="1">
    <source>
        <dbReference type="ARBA" id="ARBA00004651"/>
    </source>
</evidence>
<dbReference type="GO" id="GO:0005886">
    <property type="term" value="C:plasma membrane"/>
    <property type="evidence" value="ECO:0007669"/>
    <property type="project" value="UniProtKB-SubCell"/>
</dbReference>
<feature type="transmembrane region" description="Helical" evidence="8">
    <location>
        <begin position="199"/>
        <end position="217"/>
    </location>
</feature>
<feature type="transmembrane region" description="Helical" evidence="8">
    <location>
        <begin position="408"/>
        <end position="430"/>
    </location>
</feature>
<keyword evidence="3" id="KW-0813">Transport</keyword>
<evidence type="ECO:0000313" key="9">
    <source>
        <dbReference type="EMBL" id="TDK65122.1"/>
    </source>
</evidence>
<dbReference type="InterPro" id="IPR006042">
    <property type="entry name" value="Xan_ur_permease"/>
</dbReference>
<keyword evidence="4" id="KW-1003">Cell membrane</keyword>
<feature type="transmembrane region" description="Helical" evidence="8">
    <location>
        <begin position="237"/>
        <end position="258"/>
    </location>
</feature>
<gene>
    <name evidence="9" type="ORF">E2K98_02465</name>
</gene>
<evidence type="ECO:0000256" key="2">
    <source>
        <dbReference type="ARBA" id="ARBA00008821"/>
    </source>
</evidence>
<evidence type="ECO:0000256" key="5">
    <source>
        <dbReference type="ARBA" id="ARBA00022692"/>
    </source>
</evidence>